<keyword evidence="4 9" id="KW-0732">Signal</keyword>
<feature type="compositionally biased region" description="Low complexity" evidence="8">
    <location>
        <begin position="428"/>
        <end position="439"/>
    </location>
</feature>
<feature type="compositionally biased region" description="Polar residues" evidence="8">
    <location>
        <begin position="173"/>
        <end position="187"/>
    </location>
</feature>
<evidence type="ECO:0000259" key="10">
    <source>
        <dbReference type="PROSITE" id="PS50853"/>
    </source>
</evidence>
<dbReference type="GO" id="GO:0005615">
    <property type="term" value="C:extracellular space"/>
    <property type="evidence" value="ECO:0007669"/>
    <property type="project" value="TreeGrafter"/>
</dbReference>
<keyword evidence="2" id="KW-0964">Secreted</keyword>
<dbReference type="FunFam" id="3.90.215.10:FF:000001">
    <property type="entry name" value="Tenascin isoform 1"/>
    <property type="match status" value="1"/>
</dbReference>
<dbReference type="GO" id="GO:0031175">
    <property type="term" value="P:neuron projection development"/>
    <property type="evidence" value="ECO:0007669"/>
    <property type="project" value="TreeGrafter"/>
</dbReference>
<feature type="compositionally biased region" description="Polar residues" evidence="8">
    <location>
        <begin position="730"/>
        <end position="742"/>
    </location>
</feature>
<dbReference type="Gene3D" id="3.90.215.10">
    <property type="entry name" value="Gamma Fibrinogen, chain A, domain 1"/>
    <property type="match status" value="1"/>
</dbReference>
<feature type="compositionally biased region" description="Polar residues" evidence="8">
    <location>
        <begin position="131"/>
        <end position="149"/>
    </location>
</feature>
<dbReference type="PROSITE" id="PS00514">
    <property type="entry name" value="FIBRINOGEN_C_1"/>
    <property type="match status" value="1"/>
</dbReference>
<sequence>MLFTIGLLLLLTPFPSFQATTSLKRDSAGSDVRKGDAALTHSKPKPAAVLNKHAVRSAPKPNAVNLTVLSAPAINQKPSAVSATLTAKSKLGPAVIQTTPSPAVKATTSSSSATIKDKPTGPVNRTAETKPLSTSDVKNKPASSRVQTLLSTPAKAVKAISAADNKNKLTVSASETTVTKAQSSSSRTRPHPLVDQNASAKSPSGPDVTDSKDKPAPTGASDAQPTPTKTLSVSGVTATKEKHQLRANETISGTSHSVSEVKPSKDRSAPTGVSDVQSTPTKSASARVDKGIKEKVQPSASEKEMPDVQSPTKSVTANGSKITKEKSTETSSSKLPSGSEVISVPTGVPDVPSTSNRSTSKTGKGKVHPSINETSTGAAGVQSNQTPTKSVTANNSKITKDKSSETSSSKSPSGSEVKSVPTGVPDVPSTSTRSPSMTVSPPPSSGDVKPSKNKPKSTAATNPPQSGSGNSPSGSEATPKPKKPAPSRAPDVQSTSATAAPASGKNVTDLSTPVKPSVNDTKPPATTKESSAPSQPIKVVISNDCNSGNTKQQELELQPGSPLVMTHKISLLPSGCTGECESEMAALTRRVTRLEREMSLLKDKCSCSGSCSDSCSGNRKCEKGKCVCRQGYEGPDCRKTQDGGSQSGPSIQEDEPQSNVTTTTPPSGQNTDTGKVPTQGSGLGSVKVQNVSSHSFTLTWLAPKGMFKNFTVVRTELEGDDDEHVGVSEQGHQPSRAKNSTEVPVKTEGTKPVVSRGKSETRTSFVVPGSVRSVGFVDLKANTRHSLQIYGTSAEKRSKIHRVTAVTSKLSHFYVFPPLKMSVTLTSSSPGPAAVTHIVFSNVSETSLTVSWTKPKWTPTGFKVTYTNAATGKSHFVTVGPRQSHTVLSKLSAGSTYSVSVTATLGRTQSDALTSAITTVPAPPTHLQVVNVTDNRAVLQWTPSPGKVDRFIVTYDSSMTPNVTVTVMLSGSSVEQHLRGLQRGTVYTVRVLSQKGSLQSTAVSTTFTTANVAKASEVGPRSAVITWRTPTVAYHSYRVIYQAAGGEKKEVTLESAVTEYKLTGLLPMSRYAVLVQGEREGHYTSLVTADFTTGKLRFPFPTECSQELLNGALQSGEVEIYPQGKEGPAVRVYCDMETDGGGWTVFQRRMNGKTDFYRNWSDYRAGFGNLSDEFWLGNDLLRNLTSVGPVSLRVDMRSGNDTVYAHYANFSIETEKKHYTLTVSGFSGTAGDSMKYHNGRPFSTWDKDPQSLGIHCAKAYTGGWWYKNCYKANLNGRYGANSNNQGIVWIDWKGKDVSIPFTEMKFRPSAFSPAALG</sequence>
<feature type="compositionally biased region" description="Low complexity" evidence="8">
    <location>
        <begin position="100"/>
        <end position="114"/>
    </location>
</feature>
<evidence type="ECO:0000256" key="3">
    <source>
        <dbReference type="ARBA" id="ARBA00022536"/>
    </source>
</evidence>
<dbReference type="InterPro" id="IPR013783">
    <property type="entry name" value="Ig-like_fold"/>
</dbReference>
<dbReference type="Pfam" id="PF00147">
    <property type="entry name" value="Fibrinogen_C"/>
    <property type="match status" value="1"/>
</dbReference>
<evidence type="ECO:0000256" key="2">
    <source>
        <dbReference type="ARBA" id="ARBA00022530"/>
    </source>
</evidence>
<feature type="compositionally biased region" description="Polar residues" evidence="8">
    <location>
        <begin position="352"/>
        <end position="362"/>
    </location>
</feature>
<evidence type="ECO:0000256" key="1">
    <source>
        <dbReference type="ARBA" id="ARBA00004498"/>
    </source>
</evidence>
<dbReference type="GeneID" id="114842465"/>
<dbReference type="PANTHER" id="PTHR46708:SF1">
    <property type="entry name" value="TENASCIN"/>
    <property type="match status" value="1"/>
</dbReference>
<dbReference type="SUPFAM" id="SSF56496">
    <property type="entry name" value="Fibrinogen C-terminal domain-like"/>
    <property type="match status" value="1"/>
</dbReference>
<feature type="compositionally biased region" description="Polar residues" evidence="8">
    <location>
        <begin position="657"/>
        <end position="680"/>
    </location>
</feature>
<dbReference type="OrthoDB" id="6130531at2759"/>
<dbReference type="InterPro" id="IPR036116">
    <property type="entry name" value="FN3_sf"/>
</dbReference>
<feature type="coiled-coil region" evidence="7">
    <location>
        <begin position="577"/>
        <end position="604"/>
    </location>
</feature>
<feature type="domain" description="Fibronectin type-III" evidence="10">
    <location>
        <begin position="924"/>
        <end position="1013"/>
    </location>
</feature>
<feature type="domain" description="Fibronectin type-III" evidence="10">
    <location>
        <begin position="834"/>
        <end position="923"/>
    </location>
</feature>
<gene>
    <name evidence="13 14" type="primary">LOC114842465</name>
</gene>
<dbReference type="Gene3D" id="2.60.40.10">
    <property type="entry name" value="Immunoglobulins"/>
    <property type="match status" value="4"/>
</dbReference>
<dbReference type="GO" id="GO:0030155">
    <property type="term" value="P:regulation of cell adhesion"/>
    <property type="evidence" value="ECO:0007669"/>
    <property type="project" value="TreeGrafter"/>
</dbReference>
<keyword evidence="7" id="KW-0175">Coiled coil</keyword>
<feature type="compositionally biased region" description="Polar residues" evidence="8">
    <location>
        <begin position="247"/>
        <end position="258"/>
    </location>
</feature>
<organism evidence="12 13">
    <name type="scientific">Betta splendens</name>
    <name type="common">Siamese fighting fish</name>
    <dbReference type="NCBI Taxonomy" id="158456"/>
    <lineage>
        <taxon>Eukaryota</taxon>
        <taxon>Metazoa</taxon>
        <taxon>Chordata</taxon>
        <taxon>Craniata</taxon>
        <taxon>Vertebrata</taxon>
        <taxon>Euteleostomi</taxon>
        <taxon>Actinopterygii</taxon>
        <taxon>Neopterygii</taxon>
        <taxon>Teleostei</taxon>
        <taxon>Neoteleostei</taxon>
        <taxon>Acanthomorphata</taxon>
        <taxon>Anabantaria</taxon>
        <taxon>Anabantiformes</taxon>
        <taxon>Anabantoidei</taxon>
        <taxon>Osphronemidae</taxon>
        <taxon>Betta</taxon>
    </lineage>
</organism>
<evidence type="ECO:0000313" key="12">
    <source>
        <dbReference type="Proteomes" id="UP000515150"/>
    </source>
</evidence>
<dbReference type="SUPFAM" id="SSF49265">
    <property type="entry name" value="Fibronectin type III"/>
    <property type="match status" value="4"/>
</dbReference>
<dbReference type="RefSeq" id="XP_055358933.1">
    <property type="nucleotide sequence ID" value="XM_055502958.1"/>
</dbReference>
<keyword evidence="3" id="KW-0245">EGF-like domain</keyword>
<dbReference type="KEGG" id="bspl:114842465"/>
<keyword evidence="2" id="KW-0272">Extracellular matrix</keyword>
<dbReference type="SMART" id="SM00060">
    <property type="entry name" value="FN3"/>
    <property type="match status" value="4"/>
</dbReference>
<evidence type="ECO:0000256" key="4">
    <source>
        <dbReference type="ARBA" id="ARBA00022729"/>
    </source>
</evidence>
<feature type="compositionally biased region" description="Polar residues" evidence="8">
    <location>
        <begin position="274"/>
        <end position="284"/>
    </location>
</feature>
<dbReference type="InterPro" id="IPR002181">
    <property type="entry name" value="Fibrinogen_a/b/g_C_dom"/>
</dbReference>
<dbReference type="InterPro" id="IPR050991">
    <property type="entry name" value="ECM_Regulatory_Proteins"/>
</dbReference>
<accession>A0A6P7KMP2</accession>
<evidence type="ECO:0000256" key="7">
    <source>
        <dbReference type="SAM" id="Coils"/>
    </source>
</evidence>
<feature type="signal peptide" evidence="9">
    <location>
        <begin position="1"/>
        <end position="19"/>
    </location>
</feature>
<dbReference type="CDD" id="cd00087">
    <property type="entry name" value="FReD"/>
    <property type="match status" value="1"/>
</dbReference>
<dbReference type="CDD" id="cd00063">
    <property type="entry name" value="FN3"/>
    <property type="match status" value="3"/>
</dbReference>
<proteinExistence type="predicted"/>
<dbReference type="PROSITE" id="PS51406">
    <property type="entry name" value="FIBRINOGEN_C_2"/>
    <property type="match status" value="1"/>
</dbReference>
<feature type="compositionally biased region" description="Low complexity" evidence="8">
    <location>
        <begin position="405"/>
        <end position="421"/>
    </location>
</feature>
<dbReference type="InterPro" id="IPR036056">
    <property type="entry name" value="Fibrinogen-like_C"/>
</dbReference>
<feature type="compositionally biased region" description="Polar residues" evidence="8">
    <location>
        <begin position="309"/>
        <end position="319"/>
    </location>
</feature>
<protein>
    <submittedName>
        <fullName evidence="13 14">Tenascin-R-like isoform X1</fullName>
    </submittedName>
</protein>
<dbReference type="InterPro" id="IPR014716">
    <property type="entry name" value="Fibrinogen_a/b/g_C_1"/>
</dbReference>
<feature type="region of interest" description="Disordered" evidence="8">
    <location>
        <begin position="100"/>
        <end position="149"/>
    </location>
</feature>
<feature type="region of interest" description="Disordered" evidence="8">
    <location>
        <begin position="173"/>
        <end position="534"/>
    </location>
</feature>
<evidence type="ECO:0000256" key="8">
    <source>
        <dbReference type="SAM" id="MobiDB-lite"/>
    </source>
</evidence>
<evidence type="ECO:0000313" key="13">
    <source>
        <dbReference type="RefSeq" id="XP_028983828.1"/>
    </source>
</evidence>
<feature type="region of interest" description="Disordered" evidence="8">
    <location>
        <begin position="637"/>
        <end position="686"/>
    </location>
</feature>
<feature type="compositionally biased region" description="Polar residues" evidence="8">
    <location>
        <begin position="221"/>
        <end position="237"/>
    </location>
</feature>
<dbReference type="InterPro" id="IPR003961">
    <property type="entry name" value="FN3_dom"/>
</dbReference>
<evidence type="ECO:0000259" key="11">
    <source>
        <dbReference type="PROSITE" id="PS51406"/>
    </source>
</evidence>
<feature type="chain" id="PRO_5044651476" evidence="9">
    <location>
        <begin position="20"/>
        <end position="1317"/>
    </location>
</feature>
<dbReference type="PANTHER" id="PTHR46708">
    <property type="entry name" value="TENASCIN"/>
    <property type="match status" value="1"/>
</dbReference>
<keyword evidence="12" id="KW-1185">Reference proteome</keyword>
<comment type="subcellular location">
    <subcellularLocation>
        <location evidence="1">Secreted</location>
        <location evidence="1">Extracellular space</location>
        <location evidence="1">Extracellular matrix</location>
    </subcellularLocation>
</comment>
<dbReference type="NCBIfam" id="NF040941">
    <property type="entry name" value="GGGWT_bact"/>
    <property type="match status" value="1"/>
</dbReference>
<dbReference type="SMART" id="SM00186">
    <property type="entry name" value="FBG"/>
    <property type="match status" value="1"/>
</dbReference>
<keyword evidence="6" id="KW-1015">Disulfide bond</keyword>
<dbReference type="Proteomes" id="UP000515150">
    <property type="component" value="Chromosome 16"/>
</dbReference>
<feature type="compositionally biased region" description="Polar residues" evidence="8">
    <location>
        <begin position="371"/>
        <end position="395"/>
    </location>
</feature>
<name>A0A6P7KMP2_BETSP</name>
<reference evidence="13 14" key="1">
    <citation type="submission" date="2025-04" db="UniProtKB">
        <authorList>
            <consortium name="RefSeq"/>
        </authorList>
    </citation>
    <scope>IDENTIFICATION</scope>
</reference>
<feature type="compositionally biased region" description="Basic and acidic residues" evidence="8">
    <location>
        <begin position="287"/>
        <end position="306"/>
    </location>
</feature>
<dbReference type="Pfam" id="PF00041">
    <property type="entry name" value="fn3"/>
    <property type="match status" value="3"/>
</dbReference>
<feature type="region of interest" description="Disordered" evidence="8">
    <location>
        <begin position="721"/>
        <end position="757"/>
    </location>
</feature>
<dbReference type="PROSITE" id="PS50853">
    <property type="entry name" value="FN3"/>
    <property type="match status" value="2"/>
</dbReference>
<keyword evidence="5" id="KW-0677">Repeat</keyword>
<evidence type="ECO:0000256" key="9">
    <source>
        <dbReference type="SAM" id="SignalP"/>
    </source>
</evidence>
<dbReference type="RefSeq" id="XP_028983828.1">
    <property type="nucleotide sequence ID" value="XM_029127995.3"/>
</dbReference>
<evidence type="ECO:0000256" key="6">
    <source>
        <dbReference type="ARBA" id="ARBA00023157"/>
    </source>
</evidence>
<feature type="domain" description="Fibrinogen C-terminal" evidence="11">
    <location>
        <begin position="1095"/>
        <end position="1310"/>
    </location>
</feature>
<dbReference type="Pfam" id="PF23106">
    <property type="entry name" value="EGF_Teneurin"/>
    <property type="match status" value="1"/>
</dbReference>
<evidence type="ECO:0000256" key="5">
    <source>
        <dbReference type="ARBA" id="ARBA00022737"/>
    </source>
</evidence>
<feature type="compositionally biased region" description="Low complexity" evidence="8">
    <location>
        <begin position="329"/>
        <end position="340"/>
    </location>
</feature>
<evidence type="ECO:0000313" key="14">
    <source>
        <dbReference type="RefSeq" id="XP_055358933.1"/>
    </source>
</evidence>
<dbReference type="InterPro" id="IPR020837">
    <property type="entry name" value="Fibrinogen_CS"/>
</dbReference>
<feature type="compositionally biased region" description="Low complexity" evidence="8">
    <location>
        <begin position="462"/>
        <end position="478"/>
    </location>
</feature>